<dbReference type="PRINTS" id="PR00344">
    <property type="entry name" value="BCTRLSENSOR"/>
</dbReference>
<evidence type="ECO:0000313" key="15">
    <source>
        <dbReference type="EMBL" id="TGG92333.1"/>
    </source>
</evidence>
<dbReference type="SMART" id="SM00091">
    <property type="entry name" value="PAS"/>
    <property type="match status" value="1"/>
</dbReference>
<dbReference type="Gene3D" id="1.10.287.130">
    <property type="match status" value="1"/>
</dbReference>
<keyword evidence="5" id="KW-0547">Nucleotide-binding</keyword>
<dbReference type="OrthoDB" id="9789238at2"/>
<dbReference type="Pfam" id="PF02518">
    <property type="entry name" value="HATPase_c"/>
    <property type="match status" value="1"/>
</dbReference>
<dbReference type="GO" id="GO:0000155">
    <property type="term" value="F:phosphorelay sensor kinase activity"/>
    <property type="evidence" value="ECO:0007669"/>
    <property type="project" value="InterPro"/>
</dbReference>
<dbReference type="InterPro" id="IPR005467">
    <property type="entry name" value="His_kinase_dom"/>
</dbReference>
<keyword evidence="3" id="KW-0597">Phosphoprotein</keyword>
<feature type="domain" description="Histidine kinase" evidence="14">
    <location>
        <begin position="150"/>
        <end position="368"/>
    </location>
</feature>
<evidence type="ECO:0000256" key="3">
    <source>
        <dbReference type="ARBA" id="ARBA00022553"/>
    </source>
</evidence>
<dbReference type="NCBIfam" id="TIGR00229">
    <property type="entry name" value="sensory_box"/>
    <property type="match status" value="1"/>
</dbReference>
<keyword evidence="7" id="KW-0067">ATP-binding</keyword>
<dbReference type="Gene3D" id="3.30.565.10">
    <property type="entry name" value="Histidine kinase-like ATPase, C-terminal domain"/>
    <property type="match status" value="1"/>
</dbReference>
<comment type="function">
    <text evidence="10">Member of the two-component regulatory system NtrB/NtrC, which controls expression of the nitrogen-regulated (ntr) genes in response to nitrogen limitation. Under conditions of nitrogen limitation, NtrB autophosphorylates and transfers the phosphoryl group to NtrC. In the presence of nitrogen, acts as a phosphatase that dephosphorylates and inactivates NtrC.</text>
</comment>
<evidence type="ECO:0000256" key="7">
    <source>
        <dbReference type="ARBA" id="ARBA00022840"/>
    </source>
</evidence>
<evidence type="ECO:0000256" key="8">
    <source>
        <dbReference type="ARBA" id="ARBA00023012"/>
    </source>
</evidence>
<comment type="catalytic activity">
    <reaction evidence="1">
        <text>ATP + protein L-histidine = ADP + protein N-phospho-L-histidine.</text>
        <dbReference type="EC" id="2.7.13.3"/>
    </reaction>
</comment>
<keyword evidence="9" id="KW-0535">Nitrogen fixation</keyword>
<comment type="caution">
    <text evidence="15">The sequence shown here is derived from an EMBL/GenBank/DDBJ whole genome shotgun (WGS) entry which is preliminary data.</text>
</comment>
<dbReference type="SUPFAM" id="SSF55874">
    <property type="entry name" value="ATPase domain of HSP90 chaperone/DNA topoisomerase II/histidine kinase"/>
    <property type="match status" value="1"/>
</dbReference>
<dbReference type="EMBL" id="SRMF01000005">
    <property type="protein sequence ID" value="TGG92333.1"/>
    <property type="molecule type" value="Genomic_DNA"/>
</dbReference>
<dbReference type="InterPro" id="IPR036890">
    <property type="entry name" value="HATPase_C_sf"/>
</dbReference>
<dbReference type="PANTHER" id="PTHR43065:SF16">
    <property type="entry name" value="SENSORY HISTIDINE KINASE_PHOSPHATASE NTRB"/>
    <property type="match status" value="1"/>
</dbReference>
<dbReference type="NCBIfam" id="NF008293">
    <property type="entry name" value="PRK11073.1"/>
    <property type="match status" value="1"/>
</dbReference>
<evidence type="ECO:0000256" key="9">
    <source>
        <dbReference type="ARBA" id="ARBA00023231"/>
    </source>
</evidence>
<dbReference type="SMART" id="SM00387">
    <property type="entry name" value="HATPase_c"/>
    <property type="match status" value="1"/>
</dbReference>
<evidence type="ECO:0000256" key="12">
    <source>
        <dbReference type="ARBA" id="ARBA00042313"/>
    </source>
</evidence>
<name>A0A4Z0WDX7_9GAMM</name>
<accession>A0A4Z0WDX7</accession>
<dbReference type="InterPro" id="IPR003594">
    <property type="entry name" value="HATPase_dom"/>
</dbReference>
<dbReference type="CDD" id="cd00130">
    <property type="entry name" value="PAS"/>
    <property type="match status" value="1"/>
</dbReference>
<dbReference type="InterPro" id="IPR000014">
    <property type="entry name" value="PAS"/>
</dbReference>
<dbReference type="Pfam" id="PF08448">
    <property type="entry name" value="PAS_4"/>
    <property type="match status" value="1"/>
</dbReference>
<dbReference type="PROSITE" id="PS50109">
    <property type="entry name" value="HIS_KIN"/>
    <property type="match status" value="1"/>
</dbReference>
<evidence type="ECO:0000256" key="13">
    <source>
        <dbReference type="ARBA" id="ARBA00043094"/>
    </source>
</evidence>
<dbReference type="GO" id="GO:0005524">
    <property type="term" value="F:ATP binding"/>
    <property type="evidence" value="ECO:0007669"/>
    <property type="project" value="UniProtKB-KW"/>
</dbReference>
<evidence type="ECO:0000256" key="10">
    <source>
        <dbReference type="ARBA" id="ARBA00037696"/>
    </source>
</evidence>
<organism evidence="15 16">
    <name type="scientific">Natronospirillum operosum</name>
    <dbReference type="NCBI Taxonomy" id="2759953"/>
    <lineage>
        <taxon>Bacteria</taxon>
        <taxon>Pseudomonadati</taxon>
        <taxon>Pseudomonadota</taxon>
        <taxon>Gammaproteobacteria</taxon>
        <taxon>Oceanospirillales</taxon>
        <taxon>Natronospirillaceae</taxon>
        <taxon>Natronospirillum</taxon>
    </lineage>
</organism>
<gene>
    <name evidence="15" type="ORF">E4656_12705</name>
</gene>
<evidence type="ECO:0000313" key="16">
    <source>
        <dbReference type="Proteomes" id="UP000297475"/>
    </source>
</evidence>
<dbReference type="Pfam" id="PF00512">
    <property type="entry name" value="HisKA"/>
    <property type="match status" value="1"/>
</dbReference>
<evidence type="ECO:0000256" key="5">
    <source>
        <dbReference type="ARBA" id="ARBA00022741"/>
    </source>
</evidence>
<proteinExistence type="predicted"/>
<evidence type="ECO:0000256" key="11">
    <source>
        <dbReference type="ARBA" id="ARBA00039567"/>
    </source>
</evidence>
<keyword evidence="8" id="KW-0902">Two-component regulatory system</keyword>
<dbReference type="InterPro" id="IPR004358">
    <property type="entry name" value="Sig_transdc_His_kin-like_C"/>
</dbReference>
<evidence type="ECO:0000256" key="1">
    <source>
        <dbReference type="ARBA" id="ARBA00000085"/>
    </source>
</evidence>
<dbReference type="InterPro" id="IPR036097">
    <property type="entry name" value="HisK_dim/P_sf"/>
</dbReference>
<evidence type="ECO:0000256" key="2">
    <source>
        <dbReference type="ARBA" id="ARBA00012438"/>
    </source>
</evidence>
<dbReference type="CDD" id="cd00082">
    <property type="entry name" value="HisKA"/>
    <property type="match status" value="1"/>
</dbReference>
<dbReference type="InterPro" id="IPR003661">
    <property type="entry name" value="HisK_dim/P_dom"/>
</dbReference>
<sequence length="370" mass="41314">MAPSARHEEEPGLSVNLFRWIVDHQATALVLLNGQLNIEYMNSSAEALFARSGNQLQGQSWRQLFTPDNGLAELLERVLVEGVPTTQRSERLTLAADGSRITVDITLTPLHDDGPPYVLVEFLSMDRILKISREEASLAKQEAARVLVRGLAHEVKNPLGGIRGAAQLLQIELGDERFDEYTGVIIGEADRLRNLVDRILGSNRLPKWAPTNIHEVVERVLKLMQAEAGPTITFERDYDPSLPEMAADREQLIQAVLNIVRNGMEALQSQEDDNPDKRMRITTRAIRQFTIGKHRHRLVAQVRIEDNGPGIDRELMENMFYPMVSGRAQGSGLGLSIAQQVITHHAGVIDCESEPGRTRFTLYLPIGAQE</sequence>
<dbReference type="InterPro" id="IPR035965">
    <property type="entry name" value="PAS-like_dom_sf"/>
</dbReference>
<keyword evidence="16" id="KW-1185">Reference proteome</keyword>
<dbReference type="SUPFAM" id="SSF55785">
    <property type="entry name" value="PYP-like sensor domain (PAS domain)"/>
    <property type="match status" value="1"/>
</dbReference>
<evidence type="ECO:0000259" key="14">
    <source>
        <dbReference type="PROSITE" id="PS50109"/>
    </source>
</evidence>
<dbReference type="InterPro" id="IPR013656">
    <property type="entry name" value="PAS_4"/>
</dbReference>
<dbReference type="PANTHER" id="PTHR43065">
    <property type="entry name" value="SENSOR HISTIDINE KINASE"/>
    <property type="match status" value="1"/>
</dbReference>
<dbReference type="Gene3D" id="3.30.450.20">
    <property type="entry name" value="PAS domain"/>
    <property type="match status" value="1"/>
</dbReference>
<evidence type="ECO:0000256" key="6">
    <source>
        <dbReference type="ARBA" id="ARBA00022777"/>
    </source>
</evidence>
<reference evidence="15 16" key="1">
    <citation type="submission" date="2019-04" db="EMBL/GenBank/DDBJ databases">
        <title>Natronospirillum operosus gen. nov., sp. nov., a haloalkaliphilic satellite isolated from decaying biomass of laboratory culture of cyanobacterium Geitlerinema sp. and proposal of Natronospirillaceae fam. nov. and Saccharospirillaceae fam. nov.</title>
        <authorList>
            <person name="Kevbrin V."/>
            <person name="Boltyanskaya Y."/>
            <person name="Koziaeva V."/>
            <person name="Grouzdev D.S."/>
            <person name="Park M."/>
            <person name="Cho J."/>
        </authorList>
    </citation>
    <scope>NUCLEOTIDE SEQUENCE [LARGE SCALE GENOMIC DNA]</scope>
    <source>
        <strain evidence="15 16">G-116</strain>
    </source>
</reference>
<evidence type="ECO:0000256" key="4">
    <source>
        <dbReference type="ARBA" id="ARBA00022679"/>
    </source>
</evidence>
<dbReference type="SMART" id="SM00388">
    <property type="entry name" value="HisKA"/>
    <property type="match status" value="1"/>
</dbReference>
<dbReference type="AlphaFoldDB" id="A0A4Z0WDX7"/>
<keyword evidence="6" id="KW-0418">Kinase</keyword>
<dbReference type="Proteomes" id="UP000297475">
    <property type="component" value="Unassembled WGS sequence"/>
</dbReference>
<dbReference type="SUPFAM" id="SSF47384">
    <property type="entry name" value="Homodimeric domain of signal transducing histidine kinase"/>
    <property type="match status" value="1"/>
</dbReference>
<keyword evidence="4" id="KW-0808">Transferase</keyword>
<protein>
    <recommendedName>
        <fullName evidence="11">Sensory histidine kinase/phosphatase NtrB</fullName>
        <ecNumber evidence="2">2.7.13.3</ecNumber>
    </recommendedName>
    <alternativeName>
        <fullName evidence="12">Nitrogen regulation protein NR(II)</fullName>
    </alternativeName>
    <alternativeName>
        <fullName evidence="13">Nitrogen regulator II</fullName>
    </alternativeName>
</protein>
<dbReference type="EC" id="2.7.13.3" evidence="2"/>